<keyword evidence="5 10" id="KW-0812">Transmembrane</keyword>
<dbReference type="PANTHER" id="PTHR32507:SF0">
    <property type="entry name" value="NA(+)_H(+) ANTIPORTER 2-RELATED"/>
    <property type="match status" value="1"/>
</dbReference>
<evidence type="ECO:0000313" key="12">
    <source>
        <dbReference type="EMBL" id="MFA9461305.1"/>
    </source>
</evidence>
<keyword evidence="3" id="KW-0050">Antiport</keyword>
<feature type="transmembrane region" description="Helical" evidence="10">
    <location>
        <begin position="31"/>
        <end position="48"/>
    </location>
</feature>
<keyword evidence="13" id="KW-1185">Reference proteome</keyword>
<evidence type="ECO:0000256" key="8">
    <source>
        <dbReference type="ARBA" id="ARBA00023136"/>
    </source>
</evidence>
<evidence type="ECO:0000256" key="9">
    <source>
        <dbReference type="SAM" id="MobiDB-lite"/>
    </source>
</evidence>
<dbReference type="SUPFAM" id="SSF51735">
    <property type="entry name" value="NAD(P)-binding Rossmann-fold domains"/>
    <property type="match status" value="1"/>
</dbReference>
<feature type="transmembrane region" description="Helical" evidence="10">
    <location>
        <begin position="245"/>
        <end position="266"/>
    </location>
</feature>
<evidence type="ECO:0000256" key="5">
    <source>
        <dbReference type="ARBA" id="ARBA00022692"/>
    </source>
</evidence>
<feature type="transmembrane region" description="Helical" evidence="10">
    <location>
        <begin position="273"/>
        <end position="290"/>
    </location>
</feature>
<accession>A0ABV4TVF0</accession>
<evidence type="ECO:0000256" key="3">
    <source>
        <dbReference type="ARBA" id="ARBA00022449"/>
    </source>
</evidence>
<comment type="caution">
    <text evidence="12">The sequence shown here is derived from an EMBL/GenBank/DDBJ whole genome shotgun (WGS) entry which is preliminary data.</text>
</comment>
<evidence type="ECO:0000256" key="7">
    <source>
        <dbReference type="ARBA" id="ARBA00023065"/>
    </source>
</evidence>
<keyword evidence="7" id="KW-0406">Ion transport</keyword>
<keyword evidence="6 10" id="KW-1133">Transmembrane helix</keyword>
<dbReference type="RefSeq" id="WP_373656093.1">
    <property type="nucleotide sequence ID" value="NZ_JBGUAW010000007.1"/>
</dbReference>
<feature type="transmembrane region" description="Helical" evidence="10">
    <location>
        <begin position="219"/>
        <end position="239"/>
    </location>
</feature>
<organism evidence="12 13">
    <name type="scientific">Thiohalorhabdus methylotrophus</name>
    <dbReference type="NCBI Taxonomy" id="3242694"/>
    <lineage>
        <taxon>Bacteria</taxon>
        <taxon>Pseudomonadati</taxon>
        <taxon>Pseudomonadota</taxon>
        <taxon>Gammaproteobacteria</taxon>
        <taxon>Thiohalorhabdales</taxon>
        <taxon>Thiohalorhabdaceae</taxon>
        <taxon>Thiohalorhabdus</taxon>
    </lineage>
</organism>
<dbReference type="Gene3D" id="1.20.1530.20">
    <property type="match status" value="1"/>
</dbReference>
<evidence type="ECO:0000259" key="11">
    <source>
        <dbReference type="Pfam" id="PF00999"/>
    </source>
</evidence>
<protein>
    <submittedName>
        <fullName evidence="12">Cation:proton antiporter</fullName>
    </submittedName>
</protein>
<dbReference type="InterPro" id="IPR036291">
    <property type="entry name" value="NAD(P)-bd_dom_sf"/>
</dbReference>
<feature type="transmembrane region" description="Helical" evidence="10">
    <location>
        <begin position="118"/>
        <end position="138"/>
    </location>
</feature>
<comment type="subcellular location">
    <subcellularLocation>
        <location evidence="1">Cell membrane</location>
        <topology evidence="1">Multi-pass membrane protein</topology>
    </subcellularLocation>
</comment>
<evidence type="ECO:0000256" key="2">
    <source>
        <dbReference type="ARBA" id="ARBA00022448"/>
    </source>
</evidence>
<feature type="transmembrane region" description="Helical" evidence="10">
    <location>
        <begin position="332"/>
        <end position="360"/>
    </location>
</feature>
<dbReference type="Gene3D" id="3.40.50.720">
    <property type="entry name" value="NAD(P)-binding Rossmann-like Domain"/>
    <property type="match status" value="1"/>
</dbReference>
<keyword evidence="2" id="KW-0813">Transport</keyword>
<dbReference type="InterPro" id="IPR038770">
    <property type="entry name" value="Na+/solute_symporter_sf"/>
</dbReference>
<feature type="transmembrane region" description="Helical" evidence="10">
    <location>
        <begin position="181"/>
        <end position="207"/>
    </location>
</feature>
<evidence type="ECO:0000256" key="4">
    <source>
        <dbReference type="ARBA" id="ARBA00022475"/>
    </source>
</evidence>
<proteinExistence type="predicted"/>
<feature type="transmembrane region" description="Helical" evidence="10">
    <location>
        <begin position="366"/>
        <end position="389"/>
    </location>
</feature>
<sequence>MENHLELALMMVVVLGLSAQWLAWRFNLPAIVIMIAAGLLAGPVLGLIQPDQQFGHLLTPVVGLAVAVILFEDAFSFQLHEVRHTARGVLRLITLGVLLTWAFGTVAAHYLAGLSWSVATALGAILVTTGPTVVGPLLRQARLKMRPASFLKWEGIINDPIGALLAILTFEYLLLYGNDNAVLVVVQGLAIAMATAGVVGGGGGYLLGRAIARGWMPEYLKAPGMLGAVLLVYAVANLFQKEAGLLATTVMGVVMANMGLASTLELRRFKGQVVVFLVSGLFVVLTADLDPETLMVLDAGDALFVAAMILLVRPAAVMLATIRTQMSWQERLLVAFVGPRGIVTAAMAGIVGPSLAGAGFADAREILPLVFSVILATVLFHGFTVGPLARKLNLVAARRDGVLIVGAHGWTLRLATLLRELEVPVTLADSSWHRLRPARMAGIRTQSGELLSDLGQERLDLTGTGYLLAATDNDAYNALLCTQLSPELGRGRVFQLAPSREPEKEARTFSRTFRGQVAFSEEATFDRMMERHYLGWELQKTRLTEEFSYDDFLHICPVNAENLLLVRENGMVVFNSPEQPLEPETGDTLVCYRPGRQEHAQPRLATGEASGSKGRET</sequence>
<keyword evidence="8 10" id="KW-0472">Membrane</keyword>
<evidence type="ECO:0000313" key="13">
    <source>
        <dbReference type="Proteomes" id="UP001575181"/>
    </source>
</evidence>
<dbReference type="PANTHER" id="PTHR32507">
    <property type="entry name" value="NA(+)/H(+) ANTIPORTER 1"/>
    <property type="match status" value="1"/>
</dbReference>
<feature type="transmembrane region" description="Helical" evidence="10">
    <location>
        <begin position="150"/>
        <end position="175"/>
    </location>
</feature>
<reference evidence="12 13" key="1">
    <citation type="submission" date="2024-08" db="EMBL/GenBank/DDBJ databases">
        <title>Whole-genome sequencing of halo(alkali)philic microorganisms from hypersaline lakes.</title>
        <authorList>
            <person name="Sorokin D.Y."/>
            <person name="Merkel A.Y."/>
            <person name="Messina E."/>
            <person name="Yakimov M."/>
        </authorList>
    </citation>
    <scope>NUCLEOTIDE SEQUENCE [LARGE SCALE GENOMIC DNA]</scope>
    <source>
        <strain evidence="12 13">Cl-TMA</strain>
    </source>
</reference>
<dbReference type="Pfam" id="PF00999">
    <property type="entry name" value="Na_H_Exchanger"/>
    <property type="match status" value="1"/>
</dbReference>
<evidence type="ECO:0000256" key="6">
    <source>
        <dbReference type="ARBA" id="ARBA00022989"/>
    </source>
</evidence>
<feature type="transmembrane region" description="Helical" evidence="10">
    <location>
        <begin position="54"/>
        <end position="71"/>
    </location>
</feature>
<dbReference type="InterPro" id="IPR006153">
    <property type="entry name" value="Cation/H_exchanger_TM"/>
</dbReference>
<feature type="transmembrane region" description="Helical" evidence="10">
    <location>
        <begin position="92"/>
        <end position="112"/>
    </location>
</feature>
<dbReference type="Proteomes" id="UP001575181">
    <property type="component" value="Unassembled WGS sequence"/>
</dbReference>
<feature type="transmembrane region" description="Helical" evidence="10">
    <location>
        <begin position="302"/>
        <end position="320"/>
    </location>
</feature>
<feature type="domain" description="Cation/H+ exchanger transmembrane" evidence="11">
    <location>
        <begin position="19"/>
        <end position="391"/>
    </location>
</feature>
<feature type="region of interest" description="Disordered" evidence="9">
    <location>
        <begin position="593"/>
        <end position="617"/>
    </location>
</feature>
<feature type="transmembrane region" description="Helical" evidence="10">
    <location>
        <begin position="6"/>
        <end position="24"/>
    </location>
</feature>
<name>A0ABV4TVF0_9GAMM</name>
<gene>
    <name evidence="12" type="ORF">ACERLL_10755</name>
</gene>
<evidence type="ECO:0000256" key="10">
    <source>
        <dbReference type="SAM" id="Phobius"/>
    </source>
</evidence>
<keyword evidence="4" id="KW-1003">Cell membrane</keyword>
<dbReference type="EMBL" id="JBGUAW010000007">
    <property type="protein sequence ID" value="MFA9461305.1"/>
    <property type="molecule type" value="Genomic_DNA"/>
</dbReference>
<evidence type="ECO:0000256" key="1">
    <source>
        <dbReference type="ARBA" id="ARBA00004651"/>
    </source>
</evidence>